<dbReference type="STRING" id="47500.AF333_06445"/>
<reference evidence="6 8" key="1">
    <citation type="submission" date="2015-07" db="EMBL/GenBank/DDBJ databases">
        <title>Fjat-14205 dsm 2895.</title>
        <authorList>
            <person name="Liu B."/>
            <person name="Wang J."/>
            <person name="Zhu Y."/>
            <person name="Liu G."/>
            <person name="Chen Q."/>
            <person name="Chen Z."/>
            <person name="Lan J."/>
            <person name="Che J."/>
            <person name="Ge C."/>
            <person name="Shi H."/>
            <person name="Pan Z."/>
            <person name="Liu X."/>
        </authorList>
    </citation>
    <scope>NUCLEOTIDE SEQUENCE [LARGE SCALE GENOMIC DNA]</scope>
    <source>
        <strain evidence="6 8">DSM 2895</strain>
    </source>
</reference>
<dbReference type="PANTHER" id="PTHR32089:SF112">
    <property type="entry name" value="LYSOZYME-LIKE PROTEIN-RELATED"/>
    <property type="match status" value="1"/>
</dbReference>
<keyword evidence="4" id="KW-0472">Membrane</keyword>
<dbReference type="GO" id="GO:0016020">
    <property type="term" value="C:membrane"/>
    <property type="evidence" value="ECO:0007669"/>
    <property type="project" value="InterPro"/>
</dbReference>
<gene>
    <name evidence="6" type="ORF">AF333_06445</name>
    <name evidence="7" type="ORF">SAMN04487909_10860</name>
</gene>
<name>A0A0D1XKV2_ANEMI</name>
<keyword evidence="8" id="KW-1185">Reference proteome</keyword>
<dbReference type="RefSeq" id="WP_043067403.1">
    <property type="nucleotide sequence ID" value="NZ_BJOA01000061.1"/>
</dbReference>
<dbReference type="PATRIC" id="fig|47500.8.peg.2494"/>
<dbReference type="Pfam" id="PF00015">
    <property type="entry name" value="MCPsignal"/>
    <property type="match status" value="1"/>
</dbReference>
<dbReference type="Proteomes" id="UP000182836">
    <property type="component" value="Unassembled WGS sequence"/>
</dbReference>
<dbReference type="PRINTS" id="PR00260">
    <property type="entry name" value="CHEMTRNSDUCR"/>
</dbReference>
<feature type="transmembrane region" description="Helical" evidence="4">
    <location>
        <begin position="146"/>
        <end position="168"/>
    </location>
</feature>
<protein>
    <submittedName>
        <fullName evidence="7">Methyl-accepting chemotaxis protein (MCP) signalling domain-containing protein</fullName>
    </submittedName>
</protein>
<organism evidence="6 8">
    <name type="scientific">Aneurinibacillus migulanus</name>
    <name type="common">Bacillus migulanus</name>
    <dbReference type="NCBI Taxonomy" id="47500"/>
    <lineage>
        <taxon>Bacteria</taxon>
        <taxon>Bacillati</taxon>
        <taxon>Bacillota</taxon>
        <taxon>Bacilli</taxon>
        <taxon>Bacillales</taxon>
        <taxon>Paenibacillaceae</taxon>
        <taxon>Aneurinibacillus group</taxon>
        <taxon>Aneurinibacillus</taxon>
    </lineage>
</organism>
<evidence type="ECO:0000256" key="2">
    <source>
        <dbReference type="ARBA" id="ARBA00029447"/>
    </source>
</evidence>
<dbReference type="GeneID" id="42304840"/>
<dbReference type="SMART" id="SM00283">
    <property type="entry name" value="MA"/>
    <property type="match status" value="1"/>
</dbReference>
<evidence type="ECO:0000313" key="9">
    <source>
        <dbReference type="Proteomes" id="UP000182836"/>
    </source>
</evidence>
<reference evidence="7 9" key="2">
    <citation type="submission" date="2016-10" db="EMBL/GenBank/DDBJ databases">
        <authorList>
            <person name="de Groot N.N."/>
        </authorList>
    </citation>
    <scope>NUCLEOTIDE SEQUENCE [LARGE SCALE GENOMIC DNA]</scope>
    <source>
        <strain evidence="7 9">DSM 2895</strain>
    </source>
</reference>
<dbReference type="AlphaFoldDB" id="A0A0D1XKV2"/>
<keyword evidence="4" id="KW-1133">Transmembrane helix</keyword>
<feature type="domain" description="Methyl-accepting transducer" evidence="5">
    <location>
        <begin position="270"/>
        <end position="469"/>
    </location>
</feature>
<comment type="similarity">
    <text evidence="2">Belongs to the methyl-accepting chemotaxis (MCP) protein family.</text>
</comment>
<keyword evidence="4" id="KW-0812">Transmembrane</keyword>
<evidence type="ECO:0000259" key="5">
    <source>
        <dbReference type="PROSITE" id="PS50111"/>
    </source>
</evidence>
<evidence type="ECO:0000313" key="8">
    <source>
        <dbReference type="Proteomes" id="UP000037269"/>
    </source>
</evidence>
<evidence type="ECO:0000313" key="6">
    <source>
        <dbReference type="EMBL" id="KON95170.1"/>
    </source>
</evidence>
<feature type="transmembrane region" description="Helical" evidence="4">
    <location>
        <begin position="113"/>
        <end position="134"/>
    </location>
</feature>
<feature type="transmembrane region" description="Helical" evidence="4">
    <location>
        <begin position="57"/>
        <end position="76"/>
    </location>
</feature>
<dbReference type="Gene3D" id="1.10.287.950">
    <property type="entry name" value="Methyl-accepting chemotaxis protein"/>
    <property type="match status" value="1"/>
</dbReference>
<feature type="transmembrane region" description="Helical" evidence="4">
    <location>
        <begin position="13"/>
        <end position="33"/>
    </location>
</feature>
<dbReference type="SUPFAM" id="SSF58104">
    <property type="entry name" value="Methyl-accepting chemotaxis protein (MCP) signaling domain"/>
    <property type="match status" value="1"/>
</dbReference>
<dbReference type="GO" id="GO:0006935">
    <property type="term" value="P:chemotaxis"/>
    <property type="evidence" value="ECO:0007669"/>
    <property type="project" value="InterPro"/>
</dbReference>
<dbReference type="InterPro" id="IPR004089">
    <property type="entry name" value="MCPsignal_dom"/>
</dbReference>
<dbReference type="EMBL" id="LGUG01000004">
    <property type="protein sequence ID" value="KON95170.1"/>
    <property type="molecule type" value="Genomic_DNA"/>
</dbReference>
<dbReference type="OrthoDB" id="9807021at2"/>
<feature type="transmembrane region" description="Helical" evidence="4">
    <location>
        <begin position="82"/>
        <end position="101"/>
    </location>
</feature>
<keyword evidence="1 3" id="KW-0807">Transducer</keyword>
<accession>A0A0D1XKV2</accession>
<dbReference type="InterPro" id="IPR004090">
    <property type="entry name" value="Chemotax_Me-accpt_rcpt"/>
</dbReference>
<dbReference type="PROSITE" id="PS50111">
    <property type="entry name" value="CHEMOTAXIS_TRANSDUC_2"/>
    <property type="match status" value="1"/>
</dbReference>
<dbReference type="GO" id="GO:0007165">
    <property type="term" value="P:signal transduction"/>
    <property type="evidence" value="ECO:0007669"/>
    <property type="project" value="UniProtKB-KW"/>
</dbReference>
<dbReference type="PANTHER" id="PTHR32089">
    <property type="entry name" value="METHYL-ACCEPTING CHEMOTAXIS PROTEIN MCPB"/>
    <property type="match status" value="1"/>
</dbReference>
<dbReference type="GO" id="GO:0004888">
    <property type="term" value="F:transmembrane signaling receptor activity"/>
    <property type="evidence" value="ECO:0007669"/>
    <property type="project" value="InterPro"/>
</dbReference>
<sequence>MDEFLGFKYWKELASLVQIIIYVTGLIVALGIFSSENMVRTTKYEEIKDEFLNGKKLPIIITLTCLVEVLLIFFFGDNSNENLVLISTILLLFLVLLLRIRIRLKNKEKLRKIYSVIEVILLFLILLFLFIFFTLVYKKITNPVDIFFMAISCILSLIMSISSVSFFLKSNKMKNIAIKLKNGAKLQANLLLITKDSEYILKRKDDHREIYINGSEIEQLIILDQDEKIESEEIDQLFIETSEQEDNLNKNDINNLINTIQLLNLQLTSIAESSKTIVELTSSNINKKEEKFPNPSIVVKDLLVKTNNDTLTSNEIAVTKEEILKISKDLSEKYQNNVEQFLTEIKSINSLTDKLNMSMTNLGNKTKEIRNFANTITEISNQTNLLALNASIEASRAGENGKGFSVVAEEIRKLADQSKKSSAEIMELINYIFEDYEKSLSIFKDMGLLVRKSEGLPDTSDRHFKEISSILNRHLSKHPLDN</sequence>
<evidence type="ECO:0000256" key="1">
    <source>
        <dbReference type="ARBA" id="ARBA00023224"/>
    </source>
</evidence>
<proteinExistence type="inferred from homology"/>
<evidence type="ECO:0000256" key="3">
    <source>
        <dbReference type="PROSITE-ProRule" id="PRU00284"/>
    </source>
</evidence>
<evidence type="ECO:0000256" key="4">
    <source>
        <dbReference type="SAM" id="Phobius"/>
    </source>
</evidence>
<evidence type="ECO:0000313" key="7">
    <source>
        <dbReference type="EMBL" id="SDI82194.1"/>
    </source>
</evidence>
<dbReference type="EMBL" id="FNED01000008">
    <property type="protein sequence ID" value="SDI82194.1"/>
    <property type="molecule type" value="Genomic_DNA"/>
</dbReference>
<dbReference type="Proteomes" id="UP000037269">
    <property type="component" value="Unassembled WGS sequence"/>
</dbReference>